<reference evidence="4 5" key="1">
    <citation type="submission" date="2015-12" db="EMBL/GenBank/DDBJ databases">
        <authorList>
            <person name="Shamseldin A."/>
            <person name="Moawad H."/>
            <person name="Abd El-Rahim W.M."/>
            <person name="Sadowsky M.J."/>
        </authorList>
    </citation>
    <scope>NUCLEOTIDE SEQUENCE [LARGE SCALE GENOMIC DNA]</scope>
    <source>
        <strain evidence="4 5">SM2</strain>
    </source>
</reference>
<dbReference type="RefSeq" id="WP_008250564.1">
    <property type="nucleotide sequence ID" value="NZ_CP014544.1"/>
</dbReference>
<name>A0A127M2I5_9GAMM</name>
<sequence length="612" mass="64161">MKKLTALCAASLLCCTQVSAQTPTYFDQLFIFGDSLLDTGNLGIRFTNRVGDGNGDFSTGAYAEIAPQHLGRALGLATDPSNSSGTNYAVGGYRTDQILGSVVGANLALNPRALILMDGGGNDFLQGRITNSDEAIAAAKNLIGGVSLLSRAGGRYIMLSNLPDLGKTAAVQAQNFSAPSSGAAATASAGAAGFNQAVQTYANFSSANIIPVDLAGLINYVSNNAEAYGFANGANAAFGPIGTFDQRYMCFDDGVTPGAPNQPAPGCIEHPVYGINGSSPNPDKLMFNDGVHPTARVGAIAGDYMIDVIVAPQVVGQLPSLGLGIARTQQQSLVQVMRENRWLADGDRLFISASGATGDEPAGGDQESKYLTLGLSRAVAPGLSLGAAISMADHELNTDRSEFAATSVGLSGLVNYRENRWLAEASVGLNVVDYSDIDRKFNLGSQNLTASGGTDGHGWHLDGQLAYNLLSSQTVSLAPALGVRWLNTNVDGYKESGGEVSNYQWGEQSRASRQFRLGMLANIAVSESFSLYAEAFGVSEEEDADETIEIRNTNLGYASYRLPSYQNDGEGFADVSLGAALSVGQARVALNLNYTDEGEGRESAMLNYSRPF</sequence>
<dbReference type="KEGG" id="zal:AZF00_03595"/>
<organism evidence="4 5">
    <name type="scientific">Zhongshania aliphaticivorans</name>
    <dbReference type="NCBI Taxonomy" id="1470434"/>
    <lineage>
        <taxon>Bacteria</taxon>
        <taxon>Pseudomonadati</taxon>
        <taxon>Pseudomonadota</taxon>
        <taxon>Gammaproteobacteria</taxon>
        <taxon>Cellvibrionales</taxon>
        <taxon>Spongiibacteraceae</taxon>
        <taxon>Zhongshania</taxon>
    </lineage>
</organism>
<gene>
    <name evidence="4" type="ORF">AZF00_03595</name>
</gene>
<protein>
    <recommendedName>
        <fullName evidence="3">Autotransporter domain-containing protein</fullName>
    </recommendedName>
</protein>
<evidence type="ECO:0000313" key="5">
    <source>
        <dbReference type="Proteomes" id="UP000074119"/>
    </source>
</evidence>
<accession>A0A127M2I5</accession>
<dbReference type="SUPFAM" id="SSF52266">
    <property type="entry name" value="SGNH hydrolase"/>
    <property type="match status" value="1"/>
</dbReference>
<dbReference type="InterPro" id="IPR001087">
    <property type="entry name" value="GDSL"/>
</dbReference>
<dbReference type="Gene3D" id="2.40.128.130">
    <property type="entry name" value="Autotransporter beta-domain"/>
    <property type="match status" value="1"/>
</dbReference>
<dbReference type="InterPro" id="IPR050592">
    <property type="entry name" value="GDSL_lipolytic_enzyme"/>
</dbReference>
<dbReference type="Gene3D" id="3.40.50.1110">
    <property type="entry name" value="SGNH hydrolase"/>
    <property type="match status" value="1"/>
</dbReference>
<feature type="signal peptide" evidence="2">
    <location>
        <begin position="1"/>
        <end position="20"/>
    </location>
</feature>
<dbReference type="Pfam" id="PF03797">
    <property type="entry name" value="Autotransporter"/>
    <property type="match status" value="1"/>
</dbReference>
<dbReference type="PANTHER" id="PTHR45642">
    <property type="entry name" value="GDSL ESTERASE/LIPASE EXL3"/>
    <property type="match status" value="1"/>
</dbReference>
<feature type="chain" id="PRO_5007274936" description="Autotransporter domain-containing protein" evidence="2">
    <location>
        <begin position="21"/>
        <end position="612"/>
    </location>
</feature>
<dbReference type="STRING" id="1470434.AZF00_03595"/>
<dbReference type="PROSITE" id="PS51208">
    <property type="entry name" value="AUTOTRANSPORTER"/>
    <property type="match status" value="1"/>
</dbReference>
<dbReference type="InterPro" id="IPR008265">
    <property type="entry name" value="Lipase_GDSL_AS"/>
</dbReference>
<dbReference type="GO" id="GO:0016298">
    <property type="term" value="F:lipase activity"/>
    <property type="evidence" value="ECO:0007669"/>
    <property type="project" value="InterPro"/>
</dbReference>
<evidence type="ECO:0000256" key="1">
    <source>
        <dbReference type="ARBA" id="ARBA00022729"/>
    </source>
</evidence>
<keyword evidence="1 2" id="KW-0732">Signal</keyword>
<proteinExistence type="predicted"/>
<dbReference type="EMBL" id="CP014544">
    <property type="protein sequence ID" value="AMO67440.1"/>
    <property type="molecule type" value="Genomic_DNA"/>
</dbReference>
<dbReference type="SUPFAM" id="SSF103515">
    <property type="entry name" value="Autotransporter"/>
    <property type="match status" value="1"/>
</dbReference>
<dbReference type="Proteomes" id="UP000074119">
    <property type="component" value="Chromosome"/>
</dbReference>
<dbReference type="InterPro" id="IPR036514">
    <property type="entry name" value="SGNH_hydro_sf"/>
</dbReference>
<dbReference type="Pfam" id="PF00657">
    <property type="entry name" value="Lipase_GDSL"/>
    <property type="match status" value="1"/>
</dbReference>
<evidence type="ECO:0000313" key="4">
    <source>
        <dbReference type="EMBL" id="AMO67440.1"/>
    </source>
</evidence>
<dbReference type="InterPro" id="IPR005546">
    <property type="entry name" value="Autotransporte_beta"/>
</dbReference>
<dbReference type="SMART" id="SM00869">
    <property type="entry name" value="Autotransporter"/>
    <property type="match status" value="1"/>
</dbReference>
<evidence type="ECO:0000259" key="3">
    <source>
        <dbReference type="PROSITE" id="PS51208"/>
    </source>
</evidence>
<dbReference type="InterPro" id="IPR036709">
    <property type="entry name" value="Autotransporte_beta_dom_sf"/>
</dbReference>
<dbReference type="AlphaFoldDB" id="A0A127M2I5"/>
<evidence type="ECO:0000256" key="2">
    <source>
        <dbReference type="SAM" id="SignalP"/>
    </source>
</evidence>
<dbReference type="PANTHER" id="PTHR45642:SF139">
    <property type="entry name" value="SGNH HYDROLASE-TYPE ESTERASE DOMAIN-CONTAINING PROTEIN"/>
    <property type="match status" value="1"/>
</dbReference>
<dbReference type="PROSITE" id="PS01098">
    <property type="entry name" value="LIPASE_GDSL_SER"/>
    <property type="match status" value="1"/>
</dbReference>
<dbReference type="GO" id="GO:0006629">
    <property type="term" value="P:lipid metabolic process"/>
    <property type="evidence" value="ECO:0007669"/>
    <property type="project" value="InterPro"/>
</dbReference>
<feature type="domain" description="Autotransporter" evidence="3">
    <location>
        <begin position="334"/>
        <end position="612"/>
    </location>
</feature>